<feature type="domain" description="AAA+ ATPase" evidence="4">
    <location>
        <begin position="258"/>
        <end position="383"/>
    </location>
</feature>
<evidence type="ECO:0000313" key="6">
    <source>
        <dbReference type="Proteomes" id="UP000051677"/>
    </source>
</evidence>
<dbReference type="GO" id="GO:0005524">
    <property type="term" value="F:ATP binding"/>
    <property type="evidence" value="ECO:0007669"/>
    <property type="project" value="UniProtKB-KW"/>
</dbReference>
<dbReference type="GO" id="GO:0016887">
    <property type="term" value="F:ATP hydrolysis activity"/>
    <property type="evidence" value="ECO:0007669"/>
    <property type="project" value="InterPro"/>
</dbReference>
<dbReference type="InterPro" id="IPR050221">
    <property type="entry name" value="26S_Proteasome_ATPase"/>
</dbReference>
<dbReference type="InterPro" id="IPR027417">
    <property type="entry name" value="P-loop_NTPase"/>
</dbReference>
<dbReference type="PANTHER" id="PTHR23073">
    <property type="entry name" value="26S PROTEASOME REGULATORY SUBUNIT"/>
    <property type="match status" value="1"/>
</dbReference>
<dbReference type="Pfam" id="PF00004">
    <property type="entry name" value="AAA"/>
    <property type="match status" value="1"/>
</dbReference>
<dbReference type="Gene3D" id="3.40.50.300">
    <property type="entry name" value="P-loop containing nucleotide triphosphate hydrolases"/>
    <property type="match status" value="1"/>
</dbReference>
<dbReference type="GO" id="GO:0051301">
    <property type="term" value="P:cell division"/>
    <property type="evidence" value="ECO:0007669"/>
    <property type="project" value="UniProtKB-KW"/>
</dbReference>
<dbReference type="AlphaFoldDB" id="A0A0Q2QNC7"/>
<dbReference type="SUPFAM" id="SSF52540">
    <property type="entry name" value="P-loop containing nucleoside triphosphate hydrolases"/>
    <property type="match status" value="1"/>
</dbReference>
<evidence type="ECO:0000256" key="3">
    <source>
        <dbReference type="ARBA" id="ARBA00022840"/>
    </source>
</evidence>
<dbReference type="RefSeq" id="WP_055576128.1">
    <property type="nucleotide sequence ID" value="NZ_LKTM01000001.1"/>
</dbReference>
<evidence type="ECO:0000256" key="2">
    <source>
        <dbReference type="ARBA" id="ARBA00022741"/>
    </source>
</evidence>
<keyword evidence="3" id="KW-0067">ATP-binding</keyword>
<dbReference type="Gene3D" id="1.10.8.60">
    <property type="match status" value="1"/>
</dbReference>
<dbReference type="SMART" id="SM00382">
    <property type="entry name" value="AAA"/>
    <property type="match status" value="1"/>
</dbReference>
<keyword evidence="2" id="KW-0547">Nucleotide-binding</keyword>
<dbReference type="Proteomes" id="UP000051677">
    <property type="component" value="Unassembled WGS sequence"/>
</dbReference>
<dbReference type="EMBL" id="LKTM01000001">
    <property type="protein sequence ID" value="KQH81365.1"/>
    <property type="molecule type" value="Genomic_DNA"/>
</dbReference>
<keyword evidence="5" id="KW-0131">Cell cycle</keyword>
<dbReference type="STRING" id="1778.A9W97_28300"/>
<accession>A0A0Q2QNC7</accession>
<proteinExistence type="inferred from homology"/>
<protein>
    <submittedName>
        <fullName evidence="5">Cell division protein</fullName>
    </submittedName>
</protein>
<dbReference type="InterPro" id="IPR003959">
    <property type="entry name" value="ATPase_AAA_core"/>
</dbReference>
<name>A0A0Q2QNC7_MYCGO</name>
<gene>
    <name evidence="5" type="ORF">AO501_05445</name>
</gene>
<evidence type="ECO:0000313" key="5">
    <source>
        <dbReference type="EMBL" id="KQH81365.1"/>
    </source>
</evidence>
<evidence type="ECO:0000256" key="1">
    <source>
        <dbReference type="ARBA" id="ARBA00006914"/>
    </source>
</evidence>
<comment type="similarity">
    <text evidence="1">Belongs to the AAA ATPase family.</text>
</comment>
<organism evidence="5 6">
    <name type="scientific">Mycobacterium gordonae</name>
    <dbReference type="NCBI Taxonomy" id="1778"/>
    <lineage>
        <taxon>Bacteria</taxon>
        <taxon>Bacillati</taxon>
        <taxon>Actinomycetota</taxon>
        <taxon>Actinomycetes</taxon>
        <taxon>Mycobacteriales</taxon>
        <taxon>Mycobacteriaceae</taxon>
        <taxon>Mycobacterium</taxon>
    </lineage>
</organism>
<keyword evidence="5" id="KW-0132">Cell division</keyword>
<reference evidence="5 6" key="1">
    <citation type="submission" date="2015-10" db="EMBL/GenBank/DDBJ databases">
        <title>Mycobacterium gordonae draft genome assembly.</title>
        <authorList>
            <person name="Ustinova V."/>
            <person name="Smirnova T."/>
            <person name="Blagodatskikh K."/>
            <person name="Varlamov D."/>
            <person name="Larionova E."/>
            <person name="Chernousova L."/>
        </authorList>
    </citation>
    <scope>NUCLEOTIDE SEQUENCE [LARGE SCALE GENOMIC DNA]</scope>
    <source>
        <strain evidence="5 6">CTRI 14-8773</strain>
    </source>
</reference>
<dbReference type="OrthoDB" id="9809379at2"/>
<evidence type="ECO:0000259" key="4">
    <source>
        <dbReference type="SMART" id="SM00382"/>
    </source>
</evidence>
<sequence>MTLTNDQLTDLTAGMTGGGAAHRRTIDDVGVWLDGLDYGVRPALRALGELLVGVAERESAENAERFTARCLGVPDCGYLLDEERGLNPVSRLTTALALAEWIEEHSAVCEVGPGECAYPPKWTQTEIGDQRYRHPLCLRVHFPAGSLLRDAGCVLHIEARDGIMHSPEVSAFVTPDNQAHARAVLDRLAQRANELNPYRGRAVRATNNHGLSFAVIDLPSTVTRETVIVPDQVWTEVDLGVTAVRDRHEALRAHGLGARRGVLLCGPPGTGKSAVSAVVAREVVGEFTVIYVEAKAGEDLLTAVVEEAQRLGGPVLIVLEDVDLWCRSRGSGDAGLSELLQAMDIEADARILTLASTNDAATLDKAVIRTGRFDSVVEVGYPSRTDAARILEALIRGIPGGRDVDTSAVVAALPERTSGSDIREVVRRAVLAGDGETIDAATLLAEIGNGRYRAVVPAGLYL</sequence>
<dbReference type="CDD" id="cd19481">
    <property type="entry name" value="RecA-like_protease"/>
    <property type="match status" value="1"/>
</dbReference>
<dbReference type="InterPro" id="IPR003593">
    <property type="entry name" value="AAA+_ATPase"/>
</dbReference>
<comment type="caution">
    <text evidence="5">The sequence shown here is derived from an EMBL/GenBank/DDBJ whole genome shotgun (WGS) entry which is preliminary data.</text>
</comment>